<feature type="transmembrane region" description="Helical" evidence="1">
    <location>
        <begin position="121"/>
        <end position="143"/>
    </location>
</feature>
<feature type="transmembrane region" description="Helical" evidence="1">
    <location>
        <begin position="164"/>
        <end position="184"/>
    </location>
</feature>
<evidence type="ECO:0000313" key="2">
    <source>
        <dbReference type="EMBL" id="KQL52858.1"/>
    </source>
</evidence>
<dbReference type="AlphaFoldDB" id="A0A0Q3WWB5"/>
<keyword evidence="1" id="KW-1133">Transmembrane helix</keyword>
<dbReference type="EMBL" id="LJJC01000004">
    <property type="protein sequence ID" value="KQL52858.1"/>
    <property type="molecule type" value="Genomic_DNA"/>
</dbReference>
<feature type="transmembrane region" description="Helical" evidence="1">
    <location>
        <begin position="190"/>
        <end position="207"/>
    </location>
</feature>
<evidence type="ECO:0000256" key="1">
    <source>
        <dbReference type="SAM" id="Phobius"/>
    </source>
</evidence>
<sequence>MINKENLVMKATNLVWAAFLIGGCAIVTSFLFVFLLLNVKLSFLTLPFYLIAFLLFGPTLSAIFETVFQCIIGGKGNVIKSYFRIYKEGFISSIKVWLPYFLLTVILFGDLYYIGFSKQTAYALPLIYILIIVMIISYVYSLVLHTKFIMKIRDILKFSLYLTINRPITSLTIIFFVLAVYLFFRFASSLAIFGALPLFAFVTLYSMRKMLGAIEAKFVNAA</sequence>
<dbReference type="PATRIC" id="fig|157838.3.peg.1012"/>
<feature type="transmembrane region" description="Helical" evidence="1">
    <location>
        <begin position="48"/>
        <end position="73"/>
    </location>
</feature>
<keyword evidence="1" id="KW-0472">Membrane</keyword>
<evidence type="ECO:0008006" key="4">
    <source>
        <dbReference type="Google" id="ProtNLM"/>
    </source>
</evidence>
<gene>
    <name evidence="2" type="ORF">AN964_04550</name>
</gene>
<dbReference type="OrthoDB" id="2853049at2"/>
<organism evidence="2 3">
    <name type="scientific">Heyndrickxia shackletonii</name>
    <dbReference type="NCBI Taxonomy" id="157838"/>
    <lineage>
        <taxon>Bacteria</taxon>
        <taxon>Bacillati</taxon>
        <taxon>Bacillota</taxon>
        <taxon>Bacilli</taxon>
        <taxon>Bacillales</taxon>
        <taxon>Bacillaceae</taxon>
        <taxon>Heyndrickxia</taxon>
    </lineage>
</organism>
<feature type="transmembrane region" description="Helical" evidence="1">
    <location>
        <begin position="12"/>
        <end position="36"/>
    </location>
</feature>
<name>A0A0Q3WWB5_9BACI</name>
<keyword evidence="3" id="KW-1185">Reference proteome</keyword>
<feature type="transmembrane region" description="Helical" evidence="1">
    <location>
        <begin position="94"/>
        <end position="115"/>
    </location>
</feature>
<dbReference type="STRING" id="157838.AN964_04550"/>
<evidence type="ECO:0000313" key="3">
    <source>
        <dbReference type="Proteomes" id="UP000051888"/>
    </source>
</evidence>
<proteinExistence type="predicted"/>
<reference evidence="2 3" key="1">
    <citation type="submission" date="2015-09" db="EMBL/GenBank/DDBJ databases">
        <title>Genome sequencing project for genomic taxonomy and phylogenomics of Bacillus-like bacteria.</title>
        <authorList>
            <person name="Liu B."/>
            <person name="Wang J."/>
            <person name="Zhu Y."/>
            <person name="Liu G."/>
            <person name="Chen Q."/>
            <person name="Chen Z."/>
            <person name="Lan J."/>
            <person name="Che J."/>
            <person name="Ge C."/>
            <person name="Shi H."/>
            <person name="Pan Z."/>
            <person name="Liu X."/>
        </authorList>
    </citation>
    <scope>NUCLEOTIDE SEQUENCE [LARGE SCALE GENOMIC DNA]</scope>
    <source>
        <strain evidence="2 3">LMG 18435</strain>
    </source>
</reference>
<dbReference type="RefSeq" id="WP_055738567.1">
    <property type="nucleotide sequence ID" value="NZ_JAAIWL010000018.1"/>
</dbReference>
<keyword evidence="1" id="KW-0812">Transmembrane</keyword>
<dbReference type="PROSITE" id="PS51257">
    <property type="entry name" value="PROKAR_LIPOPROTEIN"/>
    <property type="match status" value="1"/>
</dbReference>
<protein>
    <recommendedName>
        <fullName evidence="4">DUF624 domain-containing protein</fullName>
    </recommendedName>
</protein>
<comment type="caution">
    <text evidence="2">The sequence shown here is derived from an EMBL/GenBank/DDBJ whole genome shotgun (WGS) entry which is preliminary data.</text>
</comment>
<dbReference type="Proteomes" id="UP000051888">
    <property type="component" value="Unassembled WGS sequence"/>
</dbReference>
<accession>A0A0Q3WWB5</accession>